<evidence type="ECO:0000313" key="2">
    <source>
        <dbReference type="Proteomes" id="UP000199729"/>
    </source>
</evidence>
<evidence type="ECO:0008006" key="3">
    <source>
        <dbReference type="Google" id="ProtNLM"/>
    </source>
</evidence>
<dbReference type="EMBL" id="CP022423">
    <property type="protein sequence ID" value="ASM78783.1"/>
    <property type="molecule type" value="Genomic_DNA"/>
</dbReference>
<keyword evidence="2" id="KW-1185">Reference proteome</keyword>
<dbReference type="OrthoDB" id="8525483at2"/>
<dbReference type="AlphaFoldDB" id="A0A221KIY0"/>
<accession>A0A221KIY0</accession>
<dbReference type="KEGG" id="vff:VITFI_CDS3006"/>
<name>A0A221KIY0_VITFI</name>
<proteinExistence type="predicted"/>
<gene>
    <name evidence="1" type="ORF">VITFI_CDS3006</name>
</gene>
<protein>
    <recommendedName>
        <fullName evidence="3">Ubiquinone biosynthesis protein UbiJ</fullName>
    </recommendedName>
</protein>
<dbReference type="RefSeq" id="WP_089417660.1">
    <property type="nucleotide sequence ID" value="NZ_CP022423.1"/>
</dbReference>
<sequence>MPDTSAFLAPVTALTDLVLPAATARLILLANHVLSSAPAATERLKAHAGRALHIEVEGWRLPLPTPPALTLCITPAGLLESPDVGAAEPVADLRLRMDLSQPLEVMRRLAAGELPPVRVEGDATLAADVSWVIANVRWDVAADVERLFGPLVAEGMSRVSGQALAAARSVMQGVAGLRRS</sequence>
<reference evidence="1 2" key="1">
    <citation type="submission" date="2017-07" db="EMBL/GenBank/DDBJ databases">
        <title>Complete Genome Sequence of the cosmetic ferment Vitreoscilla filiformis (ATCC15551).</title>
        <authorList>
            <person name="Contreras S."/>
            <person name="Sagory-Zalkind P."/>
            <person name="Blanquart H."/>
            <person name="Iltis A."/>
            <person name="Morand S.C."/>
        </authorList>
    </citation>
    <scope>NUCLEOTIDE SEQUENCE [LARGE SCALE GENOMIC DNA]</scope>
    <source>
        <strain evidence="1 2">ATCC 15551</strain>
    </source>
</reference>
<evidence type="ECO:0000313" key="1">
    <source>
        <dbReference type="EMBL" id="ASM78783.1"/>
    </source>
</evidence>
<organism evidence="1 2">
    <name type="scientific">Vitreoscilla filiformis</name>
    <dbReference type="NCBI Taxonomy" id="63"/>
    <lineage>
        <taxon>Bacteria</taxon>
        <taxon>Pseudomonadati</taxon>
        <taxon>Pseudomonadota</taxon>
        <taxon>Betaproteobacteria</taxon>
        <taxon>Neisseriales</taxon>
        <taxon>Neisseriaceae</taxon>
        <taxon>Vitreoscilla</taxon>
    </lineage>
</organism>
<dbReference type="Proteomes" id="UP000199729">
    <property type="component" value="Chromosome"/>
</dbReference>